<dbReference type="Proteomes" id="UP001142055">
    <property type="component" value="Chromosome 4"/>
</dbReference>
<dbReference type="InterPro" id="IPR011009">
    <property type="entry name" value="Kinase-like_dom_sf"/>
</dbReference>
<dbReference type="EC" id="2.7.11.1" evidence="2"/>
<dbReference type="InterPro" id="IPR000719">
    <property type="entry name" value="Prot_kinase_dom"/>
</dbReference>
<dbReference type="PANTHER" id="PTHR44899">
    <property type="entry name" value="CAMK FAMILY PROTEIN KINASE"/>
    <property type="match status" value="1"/>
</dbReference>
<keyword evidence="11" id="KW-0460">Magnesium</keyword>
<dbReference type="PIRSF" id="PIRSF000615">
    <property type="entry name" value="TyrPK_CSF1-R"/>
    <property type="match status" value="1"/>
</dbReference>
<comment type="catalytic activity">
    <reaction evidence="8">
        <text>L-threonyl-[protein] + ATP = O-phospho-L-threonyl-[protein] + ADP + H(+)</text>
        <dbReference type="Rhea" id="RHEA:46608"/>
        <dbReference type="Rhea" id="RHEA-COMP:11060"/>
        <dbReference type="Rhea" id="RHEA-COMP:11605"/>
        <dbReference type="ChEBI" id="CHEBI:15378"/>
        <dbReference type="ChEBI" id="CHEBI:30013"/>
        <dbReference type="ChEBI" id="CHEBI:30616"/>
        <dbReference type="ChEBI" id="CHEBI:61977"/>
        <dbReference type="ChEBI" id="CHEBI:456216"/>
        <dbReference type="EC" id="2.7.11.1"/>
    </reaction>
</comment>
<protein>
    <recommendedName>
        <fullName evidence="2">non-specific serine/threonine protein kinase</fullName>
        <ecNumber evidence="2">2.7.11.1</ecNumber>
    </recommendedName>
</protein>
<keyword evidence="3" id="KW-0723">Serine/threonine-protein kinase</keyword>
<keyword evidence="5" id="KW-0547">Nucleotide-binding</keyword>
<feature type="domain" description="Protein kinase" evidence="13">
    <location>
        <begin position="18"/>
        <end position="283"/>
    </location>
</feature>
<evidence type="ECO:0000256" key="9">
    <source>
        <dbReference type="ARBA" id="ARBA00048679"/>
    </source>
</evidence>
<evidence type="ECO:0000256" key="12">
    <source>
        <dbReference type="SAM" id="MobiDB-lite"/>
    </source>
</evidence>
<dbReference type="EMBL" id="JAPWDV010000004">
    <property type="protein sequence ID" value="KAJ6215619.1"/>
    <property type="molecule type" value="Genomic_DNA"/>
</dbReference>
<feature type="binding site" evidence="11">
    <location>
        <position position="155"/>
    </location>
    <ligand>
        <name>Mg(2+)</name>
        <dbReference type="ChEBI" id="CHEBI:18420"/>
    </ligand>
</feature>
<dbReference type="AlphaFoldDB" id="A0A9Q0RID6"/>
<dbReference type="PROSITE" id="PS00108">
    <property type="entry name" value="PROTEIN_KINASE_ST"/>
    <property type="match status" value="1"/>
</dbReference>
<evidence type="ECO:0000256" key="7">
    <source>
        <dbReference type="ARBA" id="ARBA00022840"/>
    </source>
</evidence>
<dbReference type="GO" id="GO:0004674">
    <property type="term" value="F:protein serine/threonine kinase activity"/>
    <property type="evidence" value="ECO:0007669"/>
    <property type="project" value="UniProtKB-KW"/>
</dbReference>
<dbReference type="InterPro" id="IPR001245">
    <property type="entry name" value="Ser-Thr/Tyr_kinase_cat_dom"/>
</dbReference>
<reference evidence="14" key="1">
    <citation type="submission" date="2022-12" db="EMBL/GenBank/DDBJ databases">
        <title>Genome assemblies of Blomia tropicalis.</title>
        <authorList>
            <person name="Cui Y."/>
        </authorList>
    </citation>
    <scope>NUCLEOTIDE SEQUENCE</scope>
    <source>
        <tissue evidence="14">Adult mites</tissue>
    </source>
</reference>
<comment type="caution">
    <text evidence="14">The sequence shown here is derived from an EMBL/GenBank/DDBJ whole genome shotgun (WGS) entry which is preliminary data.</text>
</comment>
<dbReference type="InterPro" id="IPR051131">
    <property type="entry name" value="NEK_Ser/Thr_kinase_NIMA"/>
</dbReference>
<dbReference type="Pfam" id="PF00069">
    <property type="entry name" value="Pkinase"/>
    <property type="match status" value="1"/>
</dbReference>
<organism evidence="14 15">
    <name type="scientific">Blomia tropicalis</name>
    <name type="common">Mite</name>
    <dbReference type="NCBI Taxonomy" id="40697"/>
    <lineage>
        <taxon>Eukaryota</taxon>
        <taxon>Metazoa</taxon>
        <taxon>Ecdysozoa</taxon>
        <taxon>Arthropoda</taxon>
        <taxon>Chelicerata</taxon>
        <taxon>Arachnida</taxon>
        <taxon>Acari</taxon>
        <taxon>Acariformes</taxon>
        <taxon>Sarcoptiformes</taxon>
        <taxon>Astigmata</taxon>
        <taxon>Glycyphagoidea</taxon>
        <taxon>Echimyopodidae</taxon>
        <taxon>Blomia</taxon>
    </lineage>
</organism>
<dbReference type="SUPFAM" id="SSF56112">
    <property type="entry name" value="Protein kinase-like (PK-like)"/>
    <property type="match status" value="1"/>
</dbReference>
<evidence type="ECO:0000256" key="1">
    <source>
        <dbReference type="ARBA" id="ARBA00010886"/>
    </source>
</evidence>
<sequence length="361" mass="42049">MDDENMDQQDRADLLNRYEVKKLIGSGEFCDVFKAIDQWSINNQSSTIVALKRLKLRQMMDPKNRFDCLREIRLLRKLDHPNIIRHIESFFANNELFIVLEYADAGDLSKMLDYFRRKGIMLNHKNVWNFFTQICTGLSYMHSKRVMHRDLKPANVLINRDGTVKLGDLGLSAILSATSDNARSLVGTPYYMAPERLKEMEYNFTADIWSLGCLLYELVTLYPPFYEPNQNIHGLMRKIQALDFVPINVQNRSGLFEIAYLINSCLVLEPSNRIDLDRIHAISKQMNDRYQLNPIGMEQDQSTYRTRTESNATIVDDESFVSFQSETQQQPQQHQQQSQPTTSSGQPKKLKQLYRNLKNIF</sequence>
<evidence type="ECO:0000313" key="15">
    <source>
        <dbReference type="Proteomes" id="UP001142055"/>
    </source>
</evidence>
<feature type="compositionally biased region" description="Low complexity" evidence="12">
    <location>
        <begin position="324"/>
        <end position="347"/>
    </location>
</feature>
<proteinExistence type="inferred from homology"/>
<feature type="binding site" evidence="11">
    <location>
        <position position="168"/>
    </location>
    <ligand>
        <name>Mg(2+)</name>
        <dbReference type="ChEBI" id="CHEBI:18420"/>
    </ligand>
</feature>
<dbReference type="PROSITE" id="PS50011">
    <property type="entry name" value="PROTEIN_KINASE_DOM"/>
    <property type="match status" value="1"/>
</dbReference>
<evidence type="ECO:0000256" key="4">
    <source>
        <dbReference type="ARBA" id="ARBA00022679"/>
    </source>
</evidence>
<dbReference type="OMA" id="YACTVAT"/>
<name>A0A9Q0RID6_BLOTA</name>
<comment type="catalytic activity">
    <reaction evidence="9">
        <text>L-seryl-[protein] + ATP = O-phospho-L-seryl-[protein] + ADP + H(+)</text>
        <dbReference type="Rhea" id="RHEA:17989"/>
        <dbReference type="Rhea" id="RHEA-COMP:9863"/>
        <dbReference type="Rhea" id="RHEA-COMP:11604"/>
        <dbReference type="ChEBI" id="CHEBI:15378"/>
        <dbReference type="ChEBI" id="CHEBI:29999"/>
        <dbReference type="ChEBI" id="CHEBI:30616"/>
        <dbReference type="ChEBI" id="CHEBI:83421"/>
        <dbReference type="ChEBI" id="CHEBI:456216"/>
        <dbReference type="EC" id="2.7.11.1"/>
    </reaction>
</comment>
<dbReference type="GO" id="GO:0005524">
    <property type="term" value="F:ATP binding"/>
    <property type="evidence" value="ECO:0007669"/>
    <property type="project" value="UniProtKB-KW"/>
</dbReference>
<dbReference type="OrthoDB" id="248923at2759"/>
<evidence type="ECO:0000313" key="14">
    <source>
        <dbReference type="EMBL" id="KAJ6215619.1"/>
    </source>
</evidence>
<dbReference type="Gene3D" id="1.10.510.10">
    <property type="entry name" value="Transferase(Phosphotransferase) domain 1"/>
    <property type="match status" value="1"/>
</dbReference>
<evidence type="ECO:0000256" key="2">
    <source>
        <dbReference type="ARBA" id="ARBA00012513"/>
    </source>
</evidence>
<gene>
    <name evidence="14" type="ORF">RDWZM_010119</name>
</gene>
<feature type="active site" description="Proton acceptor" evidence="10">
    <location>
        <position position="150"/>
    </location>
</feature>
<dbReference type="GO" id="GO:0006950">
    <property type="term" value="P:response to stress"/>
    <property type="evidence" value="ECO:0007669"/>
    <property type="project" value="UniProtKB-ARBA"/>
</dbReference>
<dbReference type="GO" id="GO:0046872">
    <property type="term" value="F:metal ion binding"/>
    <property type="evidence" value="ECO:0007669"/>
    <property type="project" value="UniProtKB-KW"/>
</dbReference>
<dbReference type="PRINTS" id="PR00109">
    <property type="entry name" value="TYRKINASE"/>
</dbReference>
<keyword evidence="4" id="KW-0808">Transferase</keyword>
<dbReference type="InterPro" id="IPR008271">
    <property type="entry name" value="Ser/Thr_kinase_AS"/>
</dbReference>
<evidence type="ECO:0000256" key="6">
    <source>
        <dbReference type="ARBA" id="ARBA00022777"/>
    </source>
</evidence>
<evidence type="ECO:0000256" key="11">
    <source>
        <dbReference type="PIRSR" id="PIRSR000615-3"/>
    </source>
</evidence>
<evidence type="ECO:0000256" key="10">
    <source>
        <dbReference type="PIRSR" id="PIRSR000615-1"/>
    </source>
</evidence>
<evidence type="ECO:0000256" key="8">
    <source>
        <dbReference type="ARBA" id="ARBA00047899"/>
    </source>
</evidence>
<dbReference type="SMART" id="SM00220">
    <property type="entry name" value="S_TKc"/>
    <property type="match status" value="1"/>
</dbReference>
<evidence type="ECO:0000256" key="5">
    <source>
        <dbReference type="ARBA" id="ARBA00022741"/>
    </source>
</evidence>
<accession>A0A9Q0RID6</accession>
<keyword evidence="11" id="KW-0479">Metal-binding</keyword>
<comment type="similarity">
    <text evidence="1">Belongs to the protein kinase superfamily. NEK Ser/Thr protein kinase family. NIMA subfamily.</text>
</comment>
<keyword evidence="6" id="KW-0418">Kinase</keyword>
<keyword evidence="7" id="KW-0067">ATP-binding</keyword>
<evidence type="ECO:0000256" key="3">
    <source>
        <dbReference type="ARBA" id="ARBA00022527"/>
    </source>
</evidence>
<dbReference type="PANTHER" id="PTHR44899:SF3">
    <property type="entry name" value="SERINE_THREONINE-PROTEIN KINASE NEK1"/>
    <property type="match status" value="1"/>
</dbReference>
<feature type="region of interest" description="Disordered" evidence="12">
    <location>
        <begin position="324"/>
        <end position="351"/>
    </location>
</feature>
<evidence type="ECO:0000259" key="13">
    <source>
        <dbReference type="PROSITE" id="PS50011"/>
    </source>
</evidence>
<keyword evidence="15" id="KW-1185">Reference proteome</keyword>